<dbReference type="Proteomes" id="UP000799754">
    <property type="component" value="Unassembled WGS sequence"/>
</dbReference>
<sequence length="51" mass="5910">MKRWPAQPEASLLQSLFYSCPTRNTDGRKRLPVFSFRKLVSALRAWLATVD</sequence>
<reference evidence="1" key="1">
    <citation type="journal article" date="2020" name="Stud. Mycol.">
        <title>101 Dothideomycetes genomes: a test case for predicting lifestyles and emergence of pathogens.</title>
        <authorList>
            <person name="Haridas S."/>
            <person name="Albert R."/>
            <person name="Binder M."/>
            <person name="Bloem J."/>
            <person name="Labutti K."/>
            <person name="Salamov A."/>
            <person name="Andreopoulos B."/>
            <person name="Baker S."/>
            <person name="Barry K."/>
            <person name="Bills G."/>
            <person name="Bluhm B."/>
            <person name="Cannon C."/>
            <person name="Castanera R."/>
            <person name="Culley D."/>
            <person name="Daum C."/>
            <person name="Ezra D."/>
            <person name="Gonzalez J."/>
            <person name="Henrissat B."/>
            <person name="Kuo A."/>
            <person name="Liang C."/>
            <person name="Lipzen A."/>
            <person name="Lutzoni F."/>
            <person name="Magnuson J."/>
            <person name="Mondo S."/>
            <person name="Nolan M."/>
            <person name="Ohm R."/>
            <person name="Pangilinan J."/>
            <person name="Park H.-J."/>
            <person name="Ramirez L."/>
            <person name="Alfaro M."/>
            <person name="Sun H."/>
            <person name="Tritt A."/>
            <person name="Yoshinaga Y."/>
            <person name="Zwiers L.-H."/>
            <person name="Turgeon B."/>
            <person name="Goodwin S."/>
            <person name="Spatafora J."/>
            <person name="Crous P."/>
            <person name="Grigoriev I."/>
        </authorList>
    </citation>
    <scope>NUCLEOTIDE SEQUENCE</scope>
    <source>
        <strain evidence="1">CBS 525.71</strain>
    </source>
</reference>
<name>A0ACB6S3M4_9PLEO</name>
<organism evidence="1 2">
    <name type="scientific">Macroventuria anomochaeta</name>
    <dbReference type="NCBI Taxonomy" id="301207"/>
    <lineage>
        <taxon>Eukaryota</taxon>
        <taxon>Fungi</taxon>
        <taxon>Dikarya</taxon>
        <taxon>Ascomycota</taxon>
        <taxon>Pezizomycotina</taxon>
        <taxon>Dothideomycetes</taxon>
        <taxon>Pleosporomycetidae</taxon>
        <taxon>Pleosporales</taxon>
        <taxon>Pleosporineae</taxon>
        <taxon>Didymellaceae</taxon>
        <taxon>Macroventuria</taxon>
    </lineage>
</organism>
<proteinExistence type="predicted"/>
<evidence type="ECO:0000313" key="2">
    <source>
        <dbReference type="Proteomes" id="UP000799754"/>
    </source>
</evidence>
<accession>A0ACB6S3M4</accession>
<keyword evidence="2" id="KW-1185">Reference proteome</keyword>
<comment type="caution">
    <text evidence="1">The sequence shown here is derived from an EMBL/GenBank/DDBJ whole genome shotgun (WGS) entry which is preliminary data.</text>
</comment>
<evidence type="ECO:0000313" key="1">
    <source>
        <dbReference type="EMBL" id="KAF2628639.1"/>
    </source>
</evidence>
<dbReference type="EMBL" id="MU006712">
    <property type="protein sequence ID" value="KAF2628639.1"/>
    <property type="molecule type" value="Genomic_DNA"/>
</dbReference>
<gene>
    <name evidence="1" type="ORF">BU25DRAFT_409673</name>
</gene>
<protein>
    <submittedName>
        <fullName evidence="1">Uncharacterized protein</fullName>
    </submittedName>
</protein>